<dbReference type="InterPro" id="IPR005495">
    <property type="entry name" value="LptG/LptF_permease"/>
</dbReference>
<sequence>MMAGSLAAVTFFCKKTLSSSGARRSIALGTDADWNETVDLLGFSVRAPHARSPRTLERYLLSLCARPFAATLLVVLPALLLERLLRLFNLLADQNVPAQFVGRMLVDLVPQYLGLALPAALFLGIYFVIARMSADNELEAMQNAGLSMVWISRPFFILGFLLMLVAYGLYGYVQPLARYAFREAFWAATESGWNATIPPGQIIHVSKNLVVTADGAERGTGALRHVLAFQRKTDGTEQVTTGVTGTVSLVGRGADVLLTLDNGKRLDLKPDGTIGTETSATSAMERPFVLPMRAFRARGSDEREMTTGELWSARHDKNPPQPLRRMNGELYSRIIRSISMAVLPLMAVSIGISAKRAKRQYGISVGFLILILYDHAIQLTAALGTAGLIDPRAPLWAIFVVFSAFCFWMFRRASRHTSEGPLDPLFARMEDAASFCLRGVRWLGGGWARKQPAR</sequence>
<comment type="caution">
    <text evidence="7">The sequence shown here is derived from an EMBL/GenBank/DDBJ whole genome shotgun (WGS) entry which is preliminary data.</text>
</comment>
<dbReference type="RefSeq" id="WP_227309111.1">
    <property type="nucleotide sequence ID" value="NZ_JAESVA010000007.1"/>
</dbReference>
<dbReference type="AlphaFoldDB" id="A0A963Z4N5"/>
<feature type="transmembrane region" description="Helical" evidence="6">
    <location>
        <begin position="334"/>
        <end position="354"/>
    </location>
</feature>
<keyword evidence="3 6" id="KW-0812">Transmembrane</keyword>
<keyword evidence="2" id="KW-1003">Cell membrane</keyword>
<dbReference type="PANTHER" id="PTHR33529:SF6">
    <property type="entry name" value="YJGP_YJGQ FAMILY PERMEASE"/>
    <property type="match status" value="1"/>
</dbReference>
<evidence type="ECO:0000313" key="8">
    <source>
        <dbReference type="Proteomes" id="UP000721844"/>
    </source>
</evidence>
<dbReference type="EMBL" id="JAESVA010000007">
    <property type="protein sequence ID" value="MCB8882456.1"/>
    <property type="molecule type" value="Genomic_DNA"/>
</dbReference>
<feature type="transmembrane region" description="Helical" evidence="6">
    <location>
        <begin position="360"/>
        <end position="381"/>
    </location>
</feature>
<dbReference type="Proteomes" id="UP000721844">
    <property type="component" value="Unassembled WGS sequence"/>
</dbReference>
<evidence type="ECO:0000256" key="2">
    <source>
        <dbReference type="ARBA" id="ARBA00022475"/>
    </source>
</evidence>
<dbReference type="GO" id="GO:0015920">
    <property type="term" value="P:lipopolysaccharide transport"/>
    <property type="evidence" value="ECO:0007669"/>
    <property type="project" value="TreeGrafter"/>
</dbReference>
<reference evidence="7 8" key="1">
    <citation type="journal article" date="2021" name="Microorganisms">
        <title>Acidisoma silvae sp. nov. and Acidisomacellulosilytica sp. nov., Two Acidophilic Bacteria Isolated from Decaying Wood, Hydrolyzing Cellulose and Producing Poly-3-hydroxybutyrate.</title>
        <authorList>
            <person name="Mieszkin S."/>
            <person name="Pouder E."/>
            <person name="Uroz S."/>
            <person name="Simon-Colin C."/>
            <person name="Alain K."/>
        </authorList>
    </citation>
    <scope>NUCLEOTIDE SEQUENCE [LARGE SCALE GENOMIC DNA]</scope>
    <source>
        <strain evidence="7 8">HW T5.17</strain>
    </source>
</reference>
<evidence type="ECO:0000256" key="4">
    <source>
        <dbReference type="ARBA" id="ARBA00022989"/>
    </source>
</evidence>
<protein>
    <submittedName>
        <fullName evidence="7">LptF/LptG family permease</fullName>
    </submittedName>
</protein>
<keyword evidence="5 6" id="KW-0472">Membrane</keyword>
<dbReference type="GO" id="GO:0043190">
    <property type="term" value="C:ATP-binding cassette (ABC) transporter complex"/>
    <property type="evidence" value="ECO:0007669"/>
    <property type="project" value="TreeGrafter"/>
</dbReference>
<accession>A0A963Z4N5</accession>
<organism evidence="7 8">
    <name type="scientific">Acidisoma cellulosilyticum</name>
    <dbReference type="NCBI Taxonomy" id="2802395"/>
    <lineage>
        <taxon>Bacteria</taxon>
        <taxon>Pseudomonadati</taxon>
        <taxon>Pseudomonadota</taxon>
        <taxon>Alphaproteobacteria</taxon>
        <taxon>Acetobacterales</taxon>
        <taxon>Acidocellaceae</taxon>
        <taxon>Acidisoma</taxon>
    </lineage>
</organism>
<feature type="transmembrane region" description="Helical" evidence="6">
    <location>
        <begin position="59"/>
        <end position="81"/>
    </location>
</feature>
<evidence type="ECO:0000256" key="6">
    <source>
        <dbReference type="SAM" id="Phobius"/>
    </source>
</evidence>
<gene>
    <name evidence="7" type="ORF">ACELLULO517_19565</name>
</gene>
<keyword evidence="8" id="KW-1185">Reference proteome</keyword>
<keyword evidence="4 6" id="KW-1133">Transmembrane helix</keyword>
<name>A0A963Z4N5_9PROT</name>
<dbReference type="PANTHER" id="PTHR33529">
    <property type="entry name" value="SLR0882 PROTEIN-RELATED"/>
    <property type="match status" value="1"/>
</dbReference>
<evidence type="ECO:0000256" key="1">
    <source>
        <dbReference type="ARBA" id="ARBA00004651"/>
    </source>
</evidence>
<comment type="subcellular location">
    <subcellularLocation>
        <location evidence="1">Cell membrane</location>
        <topology evidence="1">Multi-pass membrane protein</topology>
    </subcellularLocation>
</comment>
<feature type="transmembrane region" description="Helical" evidence="6">
    <location>
        <begin position="393"/>
        <end position="410"/>
    </location>
</feature>
<dbReference type="Pfam" id="PF03739">
    <property type="entry name" value="LptF_LptG"/>
    <property type="match status" value="1"/>
</dbReference>
<evidence type="ECO:0000256" key="5">
    <source>
        <dbReference type="ARBA" id="ARBA00023136"/>
    </source>
</evidence>
<feature type="transmembrane region" description="Helical" evidence="6">
    <location>
        <begin position="154"/>
        <end position="173"/>
    </location>
</feature>
<evidence type="ECO:0000256" key="3">
    <source>
        <dbReference type="ARBA" id="ARBA00022692"/>
    </source>
</evidence>
<evidence type="ECO:0000313" key="7">
    <source>
        <dbReference type="EMBL" id="MCB8882456.1"/>
    </source>
</evidence>
<proteinExistence type="predicted"/>
<feature type="transmembrane region" description="Helical" evidence="6">
    <location>
        <begin position="112"/>
        <end position="134"/>
    </location>
</feature>